<reference evidence="1" key="1">
    <citation type="submission" date="2019-08" db="EMBL/GenBank/DDBJ databases">
        <authorList>
            <person name="Kucharzyk K."/>
            <person name="Murdoch R.W."/>
            <person name="Higgins S."/>
            <person name="Loffler F."/>
        </authorList>
    </citation>
    <scope>NUCLEOTIDE SEQUENCE</scope>
</reference>
<dbReference type="EMBL" id="VSSQ01010565">
    <property type="protein sequence ID" value="MPM44665.1"/>
    <property type="molecule type" value="Genomic_DNA"/>
</dbReference>
<dbReference type="PANTHER" id="PTHR37694">
    <property type="entry name" value="SLR8022 PROTEIN"/>
    <property type="match status" value="1"/>
</dbReference>
<name>A0A644ZUU9_9ZZZZ</name>
<dbReference type="InterPro" id="IPR011051">
    <property type="entry name" value="RmlC_Cupin_sf"/>
</dbReference>
<sequence>MADLNVNDIARELAATAAAGDAGRASHTLYGGHDKALRQTLIVLQAGHELAAHESPGEATLLVLAGDVRVSAEAGSWEGSTGDLIPVPPSRHSVAALSDAAILLTVVK</sequence>
<dbReference type="PANTHER" id="PTHR37694:SF1">
    <property type="entry name" value="SLR8022 PROTEIN"/>
    <property type="match status" value="1"/>
</dbReference>
<organism evidence="1">
    <name type="scientific">bioreactor metagenome</name>
    <dbReference type="NCBI Taxonomy" id="1076179"/>
    <lineage>
        <taxon>unclassified sequences</taxon>
        <taxon>metagenomes</taxon>
        <taxon>ecological metagenomes</taxon>
    </lineage>
</organism>
<dbReference type="InterPro" id="IPR014710">
    <property type="entry name" value="RmlC-like_jellyroll"/>
</dbReference>
<proteinExistence type="predicted"/>
<dbReference type="SUPFAM" id="SSF51182">
    <property type="entry name" value="RmlC-like cupins"/>
    <property type="match status" value="1"/>
</dbReference>
<comment type="caution">
    <text evidence="1">The sequence shown here is derived from an EMBL/GenBank/DDBJ whole genome shotgun (WGS) entry which is preliminary data.</text>
</comment>
<dbReference type="Gene3D" id="2.60.120.10">
    <property type="entry name" value="Jelly Rolls"/>
    <property type="match status" value="1"/>
</dbReference>
<protein>
    <recommendedName>
        <fullName evidence="2">LuxR family transcriptional regulator</fullName>
    </recommendedName>
</protein>
<accession>A0A644ZUU9</accession>
<gene>
    <name evidence="1" type="ORF">SDC9_91344</name>
</gene>
<dbReference type="AlphaFoldDB" id="A0A644ZUU9"/>
<evidence type="ECO:0000313" key="1">
    <source>
        <dbReference type="EMBL" id="MPM44665.1"/>
    </source>
</evidence>
<evidence type="ECO:0008006" key="2">
    <source>
        <dbReference type="Google" id="ProtNLM"/>
    </source>
</evidence>